<feature type="region of interest" description="Disordered" evidence="1">
    <location>
        <begin position="700"/>
        <end position="722"/>
    </location>
</feature>
<feature type="compositionally biased region" description="Low complexity" evidence="1">
    <location>
        <begin position="919"/>
        <end position="928"/>
    </location>
</feature>
<evidence type="ECO:0000256" key="1">
    <source>
        <dbReference type="SAM" id="MobiDB-lite"/>
    </source>
</evidence>
<gene>
    <name evidence="3" type="ORF">AND_010352</name>
</gene>
<dbReference type="EnsemblMetazoa" id="ADAC010352-RA">
    <property type="protein sequence ID" value="ADAC010352-PA"/>
    <property type="gene ID" value="ADAC010352"/>
</dbReference>
<dbReference type="EMBL" id="ADMH02002172">
    <property type="protein sequence ID" value="ETN58070.1"/>
    <property type="molecule type" value="Genomic_DNA"/>
</dbReference>
<dbReference type="eggNOG" id="KOG1721">
    <property type="taxonomic scope" value="Eukaryota"/>
</dbReference>
<protein>
    <recommendedName>
        <fullName evidence="2">BCL-11A-like CCHC zinc finger domain-containing protein</fullName>
    </recommendedName>
</protein>
<keyword evidence="5" id="KW-1185">Reference proteome</keyword>
<dbReference type="VEuPathDB" id="VectorBase:ADAC010352"/>
<feature type="region of interest" description="Disordered" evidence="1">
    <location>
        <begin position="906"/>
        <end position="1006"/>
    </location>
</feature>
<reference evidence="3" key="3">
    <citation type="journal article" date="2013" name="Nucleic Acids Res.">
        <title>The genome of Anopheles darlingi, the main neotropical malaria vector.</title>
        <authorList>
            <person name="Marinotti O."/>
            <person name="Cerqueira G.C."/>
            <person name="de Almeida L.G."/>
            <person name="Ferro M.I."/>
            <person name="Loreto E.L."/>
            <person name="Zaha A."/>
            <person name="Teixeira S.M."/>
            <person name="Wespiser A.R."/>
            <person name="Almeida E Silva A."/>
            <person name="Schlindwein A.D."/>
            <person name="Pacheco A.C."/>
            <person name="Silva A.L."/>
            <person name="Graveley B.R."/>
            <person name="Walenz B.P."/>
            <person name="Lima Bde A."/>
            <person name="Ribeiro C.A."/>
            <person name="Nunes-Silva C.G."/>
            <person name="de Carvalho C.R."/>
            <person name="Soares C.M."/>
            <person name="de Menezes C.B."/>
            <person name="Matiolli C."/>
            <person name="Caffrey D."/>
            <person name="Araujo D.A."/>
            <person name="de Oliveira D.M."/>
            <person name="Golenbock D."/>
            <person name="Grisard E.C."/>
            <person name="Fantinatti-Garboggini F."/>
            <person name="de Carvalho F.M."/>
            <person name="Barcellos F.G."/>
            <person name="Prosdocimi F."/>
            <person name="May G."/>
            <person name="Azevedo Junior G.M."/>
            <person name="Guimaraes G.M."/>
            <person name="Goldman G.H."/>
            <person name="Padilha I.Q."/>
            <person name="Batista Jda S."/>
            <person name="Ferro J.A."/>
            <person name="Ribeiro J.M."/>
            <person name="Fietto J.L."/>
            <person name="Dabbas K.M."/>
            <person name="Cerdeira L."/>
            <person name="Agnez-Lima L.F."/>
            <person name="Brocchi M."/>
            <person name="de Carvalho M.O."/>
            <person name="Teixeira Mde M."/>
            <person name="Diniz Maia Mde M."/>
            <person name="Goldman M.H."/>
            <person name="Cruz Schneider M.P."/>
            <person name="Felipe M.S."/>
            <person name="Hungria M."/>
            <person name="Nicolas M.F."/>
            <person name="Pereira M."/>
            <person name="Montes M.A."/>
            <person name="Cantao M.E."/>
            <person name="Vincentz M."/>
            <person name="Rafael M.S."/>
            <person name="Silverman N."/>
            <person name="Stoco P.H."/>
            <person name="Souza R.C."/>
            <person name="Vicentini R."/>
            <person name="Gazzinelli R.T."/>
            <person name="Neves Rde O."/>
            <person name="Silva R."/>
            <person name="Astolfi-Filho S."/>
            <person name="Maciel T.E."/>
            <person name="Urmenyi T.P."/>
            <person name="Tadei W.P."/>
            <person name="Camargo E.P."/>
            <person name="de Vasconcelos A.T."/>
        </authorList>
    </citation>
    <scope>NUCLEOTIDE SEQUENCE</scope>
</reference>
<feature type="domain" description="BCL-11A-like CCHC zinc finger" evidence="2">
    <location>
        <begin position="731"/>
        <end position="758"/>
    </location>
</feature>
<feature type="region of interest" description="Disordered" evidence="1">
    <location>
        <begin position="1"/>
        <end position="37"/>
    </location>
</feature>
<feature type="compositionally biased region" description="Basic and acidic residues" evidence="1">
    <location>
        <begin position="648"/>
        <end position="667"/>
    </location>
</feature>
<reference evidence="3 5" key="1">
    <citation type="journal article" date="2010" name="BMC Genomics">
        <title>Combination of measures distinguishes pre-miRNAs from other stem-loops in the genome of the newly sequenced Anopheles darlingi.</title>
        <authorList>
            <person name="Mendes N.D."/>
            <person name="Freitas A.T."/>
            <person name="Vasconcelos A.T."/>
            <person name="Sagot M.F."/>
        </authorList>
    </citation>
    <scope>NUCLEOTIDE SEQUENCE</scope>
</reference>
<evidence type="ECO:0000313" key="4">
    <source>
        <dbReference type="EnsemblMetazoa" id="ADAC010352-PA"/>
    </source>
</evidence>
<evidence type="ECO:0000313" key="5">
    <source>
        <dbReference type="Proteomes" id="UP000000673"/>
    </source>
</evidence>
<evidence type="ECO:0000259" key="2">
    <source>
        <dbReference type="Pfam" id="PF25491"/>
    </source>
</evidence>
<dbReference type="Pfam" id="PF25491">
    <property type="entry name" value="CCHC_BCL-11A"/>
    <property type="match status" value="1"/>
</dbReference>
<feature type="compositionally biased region" description="Basic residues" evidence="1">
    <location>
        <begin position="295"/>
        <end position="305"/>
    </location>
</feature>
<dbReference type="AlphaFoldDB" id="W5J5C7"/>
<proteinExistence type="predicted"/>
<feature type="compositionally biased region" description="Low complexity" evidence="1">
    <location>
        <begin position="9"/>
        <end position="20"/>
    </location>
</feature>
<reference evidence="3" key="2">
    <citation type="submission" date="2010-05" db="EMBL/GenBank/DDBJ databases">
        <authorList>
            <person name="Almeida L.G."/>
            <person name="Nicolas M.F."/>
            <person name="Souza R.C."/>
            <person name="Vasconcelos A.T.R."/>
        </authorList>
    </citation>
    <scope>NUCLEOTIDE SEQUENCE</scope>
</reference>
<sequence>MLIKTSAGQKQQQQQQTTKTETAGWNDLSVRGNQQQQQKDEVGYGYYYVRGQGMPSPVPVSAKRARTSSHVFQRVMRVLRGLRNIICIPALGARIDTNDPKIASCDRGGESEIDISKRPPLVGSFWFWHGGVSIRYATATPRPLGGWAMMMMSKGGGKSIEVAGGDRRIRFCVPIWCANPKPRTVAVIDVVIVVRGVASGRAKRGVGDFMTIQQEEGSSGGNYYSVITRRIHGYVVRPGDGNEDFSVAATAPPPPSSGVMSIALLHLHRGHVALSCRVGVSSGVNLGENQQQSVRGHRLKMKKNQRSREGESICVDNDLGPLEDRFRDGDDDDDDDNGDSLNLTCTRVRCASLGCVAQNVSVNMTNLIYCASLFLPPSLMALRKAGPEKGKPRTSHVFPGSLSKCHGDIATDEPGTISNRTLQQQQQQHTTGLYTWTREELKRVILSGSKPSGRPPDNSSIIISSISSSSMLSTSEDAGFYSHNRDPTAAPVVVRLWRRGMAWRMQPRVTTHATIGVGGIGLCVADPHALIRGARRHPLTRNTAMTATRRDRHHARVVRDFPPVRDSATEEPKVGHLIEEEMSPFGLLFRFASVVANGGTQPRKCKWNGMAATACIGHTPMASSTIRCHINYTSFDEPKPKSSRRVLSRREEIKSNGLREEPSVEERPPHRIKYRSEMHRQKHQQRRSYSISFSLRYSETGETTTEGGGVGGGSSGGGGGGGGGGAGIQDILTCGSCQRTFALSNIVRFIQHKVLQCNKDTYGQCYTQAIPGADRDSDDGRPLMLMNRSVVGMASVDRILTRRASMPNVSTTTSNSSYNFNNQQLHRQRHQQPVVSFVDSRVHTPPPTSPAELLRDGASSTPKQIGDEPENASTHCPSRGASPLGCSLDDEDQKPSVRAAIEIKQERMEIDPCGDEPQTNTASTTTTSIRQRNGEETTLRKCHTGTPATSNGAASPGHHHPATADSEPSGTNNHTNNNNHSVQRESPSQPLPICYRTWGTSSTEDDDDVMCHGQHRAPGKDTTTAATAATAADVCVRGIVPIRAWASNQPAGEKPPAFPLVVATITICC</sequence>
<accession>W5J5C7</accession>
<dbReference type="STRING" id="43151.W5J5C7"/>
<reference evidence="4" key="4">
    <citation type="submission" date="2015-06" db="UniProtKB">
        <authorList>
            <consortium name="EnsemblMetazoa"/>
        </authorList>
    </citation>
    <scope>IDENTIFICATION</scope>
</reference>
<feature type="compositionally biased region" description="Low complexity" evidence="1">
    <location>
        <begin position="971"/>
        <end position="980"/>
    </location>
</feature>
<name>W5J5C7_ANODA</name>
<dbReference type="VEuPathDB" id="VectorBase:ADAR2_001410"/>
<dbReference type="HOGENOM" id="CLU_287888_0_0_1"/>
<feature type="region of interest" description="Disordered" evidence="1">
    <location>
        <begin position="637"/>
        <end position="667"/>
    </location>
</feature>
<organism evidence="3">
    <name type="scientific">Anopheles darlingi</name>
    <name type="common">Mosquito</name>
    <dbReference type="NCBI Taxonomy" id="43151"/>
    <lineage>
        <taxon>Eukaryota</taxon>
        <taxon>Metazoa</taxon>
        <taxon>Ecdysozoa</taxon>
        <taxon>Arthropoda</taxon>
        <taxon>Hexapoda</taxon>
        <taxon>Insecta</taxon>
        <taxon>Pterygota</taxon>
        <taxon>Neoptera</taxon>
        <taxon>Endopterygota</taxon>
        <taxon>Diptera</taxon>
        <taxon>Nematocera</taxon>
        <taxon>Culicoidea</taxon>
        <taxon>Culicidae</taxon>
        <taxon>Anophelinae</taxon>
        <taxon>Anopheles</taxon>
    </lineage>
</organism>
<evidence type="ECO:0000313" key="3">
    <source>
        <dbReference type="EMBL" id="ETN58070.1"/>
    </source>
</evidence>
<feature type="region of interest" description="Disordered" evidence="1">
    <location>
        <begin position="289"/>
        <end position="319"/>
    </location>
</feature>
<dbReference type="Proteomes" id="UP000000673">
    <property type="component" value="Unassembled WGS sequence"/>
</dbReference>
<feature type="region of interest" description="Disordered" evidence="1">
    <location>
        <begin position="385"/>
        <end position="405"/>
    </location>
</feature>
<dbReference type="InterPro" id="IPR057448">
    <property type="entry name" value="BCL-11A_Znf_CCHC"/>
</dbReference>
<feature type="compositionally biased region" description="Gly residues" evidence="1">
    <location>
        <begin position="706"/>
        <end position="722"/>
    </location>
</feature>
<feature type="region of interest" description="Disordered" evidence="1">
    <location>
        <begin position="839"/>
        <end position="894"/>
    </location>
</feature>